<dbReference type="PROSITE" id="PS00237">
    <property type="entry name" value="G_PROTEIN_RECEP_F1_1"/>
    <property type="match status" value="1"/>
</dbReference>
<comment type="subcellular location">
    <subcellularLocation>
        <location evidence="1">Membrane</location>
        <topology evidence="1">Multi-pass membrane protein</topology>
    </subcellularLocation>
</comment>
<evidence type="ECO:0000256" key="11">
    <source>
        <dbReference type="SAM" id="Phobius"/>
    </source>
</evidence>
<dbReference type="PANTHER" id="PTHR45695">
    <property type="entry name" value="LEUCOKININ RECEPTOR-RELATED"/>
    <property type="match status" value="1"/>
</dbReference>
<feature type="region of interest" description="Disordered" evidence="10">
    <location>
        <begin position="397"/>
        <end position="443"/>
    </location>
</feature>
<evidence type="ECO:0000256" key="1">
    <source>
        <dbReference type="ARBA" id="ARBA00004141"/>
    </source>
</evidence>
<dbReference type="EMBL" id="CAXLJM020000033">
    <property type="protein sequence ID" value="CAL8102230.1"/>
    <property type="molecule type" value="Genomic_DNA"/>
</dbReference>
<feature type="region of interest" description="Disordered" evidence="10">
    <location>
        <begin position="249"/>
        <end position="272"/>
    </location>
</feature>
<feature type="transmembrane region" description="Helical" evidence="11">
    <location>
        <begin position="343"/>
        <end position="365"/>
    </location>
</feature>
<keyword evidence="14" id="KW-1185">Reference proteome</keyword>
<keyword evidence="7 9" id="KW-0675">Receptor</keyword>
<evidence type="ECO:0000256" key="9">
    <source>
        <dbReference type="RuleBase" id="RU000688"/>
    </source>
</evidence>
<evidence type="ECO:0000256" key="3">
    <source>
        <dbReference type="ARBA" id="ARBA00022692"/>
    </source>
</evidence>
<accession>A0ABP1QHD6</accession>
<dbReference type="Proteomes" id="UP001642540">
    <property type="component" value="Unassembled WGS sequence"/>
</dbReference>
<dbReference type="Pfam" id="PF00001">
    <property type="entry name" value="7tm_1"/>
    <property type="match status" value="1"/>
</dbReference>
<comment type="caution">
    <text evidence="13">The sequence shown here is derived from an EMBL/GenBank/DDBJ whole genome shotgun (WGS) entry which is preliminary data.</text>
</comment>
<feature type="domain" description="G-protein coupled receptors family 1 profile" evidence="12">
    <location>
        <begin position="53"/>
        <end position="362"/>
    </location>
</feature>
<keyword evidence="5 9" id="KW-0297">G-protein coupled receptor</keyword>
<evidence type="ECO:0000256" key="10">
    <source>
        <dbReference type="SAM" id="MobiDB-lite"/>
    </source>
</evidence>
<evidence type="ECO:0000259" key="12">
    <source>
        <dbReference type="PROSITE" id="PS50262"/>
    </source>
</evidence>
<protein>
    <recommendedName>
        <fullName evidence="12">G-protein coupled receptors family 1 profile domain-containing protein</fullName>
    </recommendedName>
</protein>
<name>A0ABP1QHD6_9HEXA</name>
<dbReference type="PANTHER" id="PTHR45695:SF15">
    <property type="entry name" value="OPSIN RH2"/>
    <property type="match status" value="1"/>
</dbReference>
<dbReference type="SUPFAM" id="SSF81321">
    <property type="entry name" value="Family A G protein-coupled receptor-like"/>
    <property type="match status" value="1"/>
</dbReference>
<feature type="transmembrane region" description="Helical" evidence="11">
    <location>
        <begin position="37"/>
        <end position="61"/>
    </location>
</feature>
<proteinExistence type="inferred from homology"/>
<dbReference type="PRINTS" id="PR00237">
    <property type="entry name" value="GPCRRHODOPSN"/>
</dbReference>
<keyword evidence="8 9" id="KW-0807">Transducer</keyword>
<gene>
    <name evidence="13" type="ORF">ODALV1_LOCUS11087</name>
</gene>
<dbReference type="Gene3D" id="1.20.1070.10">
    <property type="entry name" value="Rhodopsin 7-helix transmembrane proteins"/>
    <property type="match status" value="1"/>
</dbReference>
<evidence type="ECO:0000313" key="14">
    <source>
        <dbReference type="Proteomes" id="UP001642540"/>
    </source>
</evidence>
<feature type="transmembrane region" description="Helical" evidence="11">
    <location>
        <begin position="114"/>
        <end position="135"/>
    </location>
</feature>
<evidence type="ECO:0000256" key="2">
    <source>
        <dbReference type="ARBA" id="ARBA00010663"/>
    </source>
</evidence>
<feature type="region of interest" description="Disordered" evidence="10">
    <location>
        <begin position="623"/>
        <end position="645"/>
    </location>
</feature>
<comment type="similarity">
    <text evidence="2 9">Belongs to the G-protein coupled receptor 1 family.</text>
</comment>
<organism evidence="13 14">
    <name type="scientific">Orchesella dallaii</name>
    <dbReference type="NCBI Taxonomy" id="48710"/>
    <lineage>
        <taxon>Eukaryota</taxon>
        <taxon>Metazoa</taxon>
        <taxon>Ecdysozoa</taxon>
        <taxon>Arthropoda</taxon>
        <taxon>Hexapoda</taxon>
        <taxon>Collembola</taxon>
        <taxon>Entomobryomorpha</taxon>
        <taxon>Entomobryoidea</taxon>
        <taxon>Orchesellidae</taxon>
        <taxon>Orchesellinae</taxon>
        <taxon>Orchesella</taxon>
    </lineage>
</organism>
<reference evidence="13 14" key="1">
    <citation type="submission" date="2024-08" db="EMBL/GenBank/DDBJ databases">
        <authorList>
            <person name="Cucini C."/>
            <person name="Frati F."/>
        </authorList>
    </citation>
    <scope>NUCLEOTIDE SEQUENCE [LARGE SCALE GENOMIC DNA]</scope>
</reference>
<evidence type="ECO:0000256" key="4">
    <source>
        <dbReference type="ARBA" id="ARBA00022989"/>
    </source>
</evidence>
<keyword evidence="3 9" id="KW-0812">Transmembrane</keyword>
<evidence type="ECO:0000256" key="6">
    <source>
        <dbReference type="ARBA" id="ARBA00023136"/>
    </source>
</evidence>
<dbReference type="SMART" id="SM01381">
    <property type="entry name" value="7TM_GPCR_Srsx"/>
    <property type="match status" value="1"/>
</dbReference>
<keyword evidence="4 11" id="KW-1133">Transmembrane helix</keyword>
<dbReference type="InterPro" id="IPR017452">
    <property type="entry name" value="GPCR_Rhodpsn_7TM"/>
</dbReference>
<evidence type="ECO:0000256" key="8">
    <source>
        <dbReference type="ARBA" id="ARBA00023224"/>
    </source>
</evidence>
<feature type="transmembrane region" description="Helical" evidence="11">
    <location>
        <begin position="155"/>
        <end position="173"/>
    </location>
</feature>
<feature type="transmembrane region" description="Helical" evidence="11">
    <location>
        <begin position="206"/>
        <end position="229"/>
    </location>
</feature>
<evidence type="ECO:0000256" key="7">
    <source>
        <dbReference type="ARBA" id="ARBA00023170"/>
    </source>
</evidence>
<keyword evidence="6 11" id="KW-0472">Membrane</keyword>
<dbReference type="CDD" id="cd14993">
    <property type="entry name" value="7tmA_CCKR-like"/>
    <property type="match status" value="1"/>
</dbReference>
<feature type="transmembrane region" description="Helical" evidence="11">
    <location>
        <begin position="291"/>
        <end position="313"/>
    </location>
</feature>
<dbReference type="PROSITE" id="PS50262">
    <property type="entry name" value="G_PROTEIN_RECEP_F1_2"/>
    <property type="match status" value="1"/>
</dbReference>
<evidence type="ECO:0000313" key="13">
    <source>
        <dbReference type="EMBL" id="CAL8102230.1"/>
    </source>
</evidence>
<evidence type="ECO:0000256" key="5">
    <source>
        <dbReference type="ARBA" id="ARBA00023040"/>
    </source>
</evidence>
<sequence>MKEVVTIQLNCTPPFCPNISDFIGDEPLYVYDNPQNILLISIYIPLFLAALISNILVIIVVSRYRCLRSVTNYFLVNLSVSDLLVTLICMPMAVGQAIHSLWVYGDLMCKLSNYLQGVAVTSGVFTITAMSLDRYMAIRHPMSRKIINRPRARKIILLIWFLSLAVFSPILFIRKTQGFRFAWDVDSREFLYCVESWPDNMSQRSFGIFCFVVVYAIPGCIVVVAYSLMGLRLCSRHLLPEYQLTHIPSTGGSNGTTGNNNNGPDTSQNSSWQVSSAGGRLIRERRRVAKILLVLALVFAFCWLPYSVLSLFLDLSSKADEGKDGPTGEDDTDEKLVNIATSLIPFTLLLGHVNSAVNPLLYCLLSKNFRRSVTDLIRHPTRALRSRQQFKIRMTFRRDPHPSADQQSTDNKPPVCRPRNHHAPEPPPPPLPTASNSNGSRGEPQEICLQEITRNNGNHHHHHHFSGNSQNGVHAVVSYSPSSSGYSSIRCSADNINIGSGVHCHSSQFPYFNTATGGVPSSTPSYGNGYSGNSCDCSTASVACCHCGNKLSGMGSNGCPLTIMSSVSASLVSSPTGCCSYHSCHHVHGNPNVCPNHCCVAFQGKKGVAAIDCRKVHVPSTIREESESYQSQRSKSNASGKSYPA</sequence>
<feature type="transmembrane region" description="Helical" evidence="11">
    <location>
        <begin position="73"/>
        <end position="94"/>
    </location>
</feature>
<dbReference type="InterPro" id="IPR000276">
    <property type="entry name" value="GPCR_Rhodpsn"/>
</dbReference>